<protein>
    <submittedName>
        <fullName evidence="2">Uncharacterized protein</fullName>
    </submittedName>
</protein>
<evidence type="ECO:0000313" key="3">
    <source>
        <dbReference type="Proteomes" id="UP000186666"/>
    </source>
</evidence>
<evidence type="ECO:0000256" key="1">
    <source>
        <dbReference type="SAM" id="Phobius"/>
    </source>
</evidence>
<name>A0ABY1KC54_9BACL</name>
<evidence type="ECO:0000313" key="2">
    <source>
        <dbReference type="EMBL" id="SIR57906.1"/>
    </source>
</evidence>
<feature type="transmembrane region" description="Helical" evidence="1">
    <location>
        <begin position="20"/>
        <end position="39"/>
    </location>
</feature>
<reference evidence="2 3" key="1">
    <citation type="submission" date="2017-01" db="EMBL/GenBank/DDBJ databases">
        <authorList>
            <person name="Varghese N."/>
            <person name="Submissions S."/>
        </authorList>
    </citation>
    <scope>NUCLEOTIDE SEQUENCE [LARGE SCALE GENOMIC DNA]</scope>
    <source>
        <strain evidence="2 3">ATCC 23464</strain>
    </source>
</reference>
<keyword evidence="3" id="KW-1185">Reference proteome</keyword>
<keyword evidence="1" id="KW-0812">Transmembrane</keyword>
<sequence>MLRFQSMKWYQRPRYRIRIAFLITLILAILSVLLMYQGYERSVLIYECSKNIIGLELLSVELFLAHMRDKDSINKYNVFGRLFIYCIELIGVLFLIIVALNFIKVGQDILSGYQTQEVTIIDRNAFYKSYDHIQIKENKLEFSLAPGYVDVELNSKYIVHIFLKSNIMIAVKKVD</sequence>
<feature type="transmembrane region" description="Helical" evidence="1">
    <location>
        <begin position="82"/>
        <end position="103"/>
    </location>
</feature>
<accession>A0ABY1KC54</accession>
<proteinExistence type="predicted"/>
<keyword evidence="1" id="KW-1133">Transmembrane helix</keyword>
<dbReference type="EMBL" id="FTNK01000020">
    <property type="protein sequence ID" value="SIR57906.1"/>
    <property type="molecule type" value="Genomic_DNA"/>
</dbReference>
<keyword evidence="1" id="KW-0472">Membrane</keyword>
<dbReference type="RefSeq" id="WP_068590548.1">
    <property type="nucleotide sequence ID" value="NZ_FTNK01000020.1"/>
</dbReference>
<dbReference type="Proteomes" id="UP000186666">
    <property type="component" value="Unassembled WGS sequence"/>
</dbReference>
<organism evidence="2 3">
    <name type="scientific">Paenibacillus macquariensis</name>
    <dbReference type="NCBI Taxonomy" id="948756"/>
    <lineage>
        <taxon>Bacteria</taxon>
        <taxon>Bacillati</taxon>
        <taxon>Bacillota</taxon>
        <taxon>Bacilli</taxon>
        <taxon>Bacillales</taxon>
        <taxon>Paenibacillaceae</taxon>
        <taxon>Paenibacillus</taxon>
    </lineage>
</organism>
<gene>
    <name evidence="2" type="ORF">SAMN05421578_1208</name>
</gene>
<comment type="caution">
    <text evidence="2">The sequence shown here is derived from an EMBL/GenBank/DDBJ whole genome shotgun (WGS) entry which is preliminary data.</text>
</comment>